<evidence type="ECO:0000313" key="3">
    <source>
        <dbReference type="EMBL" id="MFC5567182.1"/>
    </source>
</evidence>
<proteinExistence type="predicted"/>
<feature type="signal peptide" evidence="2">
    <location>
        <begin position="1"/>
        <end position="22"/>
    </location>
</feature>
<keyword evidence="1" id="KW-0812">Transmembrane</keyword>
<protein>
    <submittedName>
        <fullName evidence="3">TrbC/VirB2 family protein</fullName>
    </submittedName>
</protein>
<keyword evidence="2" id="KW-0732">Signal</keyword>
<evidence type="ECO:0000313" key="4">
    <source>
        <dbReference type="Proteomes" id="UP001596056"/>
    </source>
</evidence>
<keyword evidence="1" id="KW-0472">Membrane</keyword>
<organism evidence="3 4">
    <name type="scientific">Rubellimicrobium aerolatum</name>
    <dbReference type="NCBI Taxonomy" id="490979"/>
    <lineage>
        <taxon>Bacteria</taxon>
        <taxon>Pseudomonadati</taxon>
        <taxon>Pseudomonadota</taxon>
        <taxon>Alphaproteobacteria</taxon>
        <taxon>Rhodobacterales</taxon>
        <taxon>Roseobacteraceae</taxon>
        <taxon>Rubellimicrobium</taxon>
    </lineage>
</organism>
<dbReference type="Proteomes" id="UP001596056">
    <property type="component" value="Unassembled WGS sequence"/>
</dbReference>
<gene>
    <name evidence="3" type="ORF">ACFPOC_12280</name>
</gene>
<evidence type="ECO:0000256" key="2">
    <source>
        <dbReference type="SAM" id="SignalP"/>
    </source>
</evidence>
<feature type="transmembrane region" description="Helical" evidence="1">
    <location>
        <begin position="46"/>
        <end position="64"/>
    </location>
</feature>
<dbReference type="EMBL" id="JBHSNA010000011">
    <property type="protein sequence ID" value="MFC5567182.1"/>
    <property type="molecule type" value="Genomic_DNA"/>
</dbReference>
<comment type="caution">
    <text evidence="3">The sequence shown here is derived from an EMBL/GenBank/DDBJ whole genome shotgun (WGS) entry which is preliminary data.</text>
</comment>
<name>A0ABW0SDW2_9RHOB</name>
<dbReference type="InterPro" id="IPR007039">
    <property type="entry name" value="TrbC/VirB2"/>
</dbReference>
<dbReference type="RefSeq" id="WP_209842118.1">
    <property type="nucleotide sequence ID" value="NZ_JAGGJP010000014.1"/>
</dbReference>
<feature type="transmembrane region" description="Helical" evidence="1">
    <location>
        <begin position="71"/>
        <end position="92"/>
    </location>
</feature>
<keyword evidence="4" id="KW-1185">Reference proteome</keyword>
<dbReference type="Pfam" id="PF04956">
    <property type="entry name" value="TrbC"/>
    <property type="match status" value="1"/>
</dbReference>
<feature type="chain" id="PRO_5047264890" evidence="2">
    <location>
        <begin position="23"/>
        <end position="95"/>
    </location>
</feature>
<evidence type="ECO:0000256" key="1">
    <source>
        <dbReference type="SAM" id="Phobius"/>
    </source>
</evidence>
<sequence length="95" mass="9769">MKLHHNAFVFLAVALAASPTRAQEIDLSPVQNVLQGIVDALTGPLGLVLGTLALIGVFVSWLLGYIDFQRALYVVVAVVGVAAAPTIVGAIFGGA</sequence>
<reference evidence="4" key="1">
    <citation type="journal article" date="2019" name="Int. J. Syst. Evol. Microbiol.">
        <title>The Global Catalogue of Microorganisms (GCM) 10K type strain sequencing project: providing services to taxonomists for standard genome sequencing and annotation.</title>
        <authorList>
            <consortium name="The Broad Institute Genomics Platform"/>
            <consortium name="The Broad Institute Genome Sequencing Center for Infectious Disease"/>
            <person name="Wu L."/>
            <person name="Ma J."/>
        </authorList>
    </citation>
    <scope>NUCLEOTIDE SEQUENCE [LARGE SCALE GENOMIC DNA]</scope>
    <source>
        <strain evidence="4">KACC 11588</strain>
    </source>
</reference>
<accession>A0ABW0SDW2</accession>
<keyword evidence="1" id="KW-1133">Transmembrane helix</keyword>